<sequence>MTVKPIKDHEGWFKDTTSGAINCGNADSYDKYMAAKKYESAKERQVETLQKDVSDLKSELGDIKSLLLTLVQNQNHDN</sequence>
<dbReference type="RefSeq" id="YP_010090467.1">
    <property type="nucleotide sequence ID" value="NC_055719.1"/>
</dbReference>
<dbReference type="GeneID" id="65107939"/>
<reference evidence="2 3" key="1">
    <citation type="submission" date="2017-04" db="EMBL/GenBank/DDBJ databases">
        <title>Isolation and Genetic Analysis of a Novel Cyanophage S-H35 from the Bohai Sea.</title>
        <authorList>
            <person name="Xu X."/>
        </authorList>
    </citation>
    <scope>NUCLEOTIDE SEQUENCE [LARGE SCALE GENOMIC DNA]</scope>
</reference>
<protein>
    <submittedName>
        <fullName evidence="2">Uncharacterized protein</fullName>
    </submittedName>
</protein>
<evidence type="ECO:0000313" key="3">
    <source>
        <dbReference type="Proteomes" id="UP000225351"/>
    </source>
</evidence>
<dbReference type="KEGG" id="vg:65107939"/>
<evidence type="ECO:0000313" key="2">
    <source>
        <dbReference type="EMBL" id="ARW57080.1"/>
    </source>
</evidence>
<feature type="coiled-coil region" evidence="1">
    <location>
        <begin position="39"/>
        <end position="66"/>
    </location>
</feature>
<keyword evidence="1" id="KW-0175">Coiled coil</keyword>
<keyword evidence="3" id="KW-1185">Reference proteome</keyword>
<accession>A0A1Z1LWN8</accession>
<evidence type="ECO:0000256" key="1">
    <source>
        <dbReference type="SAM" id="Coils"/>
    </source>
</evidence>
<dbReference type="Proteomes" id="UP000225351">
    <property type="component" value="Segment"/>
</dbReference>
<organism evidence="2 3">
    <name type="scientific">Synechococcus phage S-H35</name>
    <dbReference type="NCBI Taxonomy" id="1983572"/>
    <lineage>
        <taxon>Viruses</taxon>
        <taxon>Duplodnaviria</taxon>
        <taxon>Heunggongvirae</taxon>
        <taxon>Uroviricota</taxon>
        <taxon>Caudoviricetes</taxon>
        <taxon>Pantevenvirales</taxon>
        <taxon>Kyanoviridae</taxon>
        <taxon>Shandvirus</taxon>
        <taxon>Shandvirus sh35</taxon>
    </lineage>
</organism>
<name>A0A1Z1LWN8_9CAUD</name>
<dbReference type="EMBL" id="KY945241">
    <property type="protein sequence ID" value="ARW57080.1"/>
    <property type="molecule type" value="Genomic_RNA"/>
</dbReference>
<proteinExistence type="predicted"/>